<feature type="compositionally biased region" description="Polar residues" evidence="1">
    <location>
        <begin position="128"/>
        <end position="174"/>
    </location>
</feature>
<comment type="caution">
    <text evidence="4">The sequence shown here is derived from an EMBL/GenBank/DDBJ whole genome shotgun (WGS) entry which is preliminary data.</text>
</comment>
<proteinExistence type="predicted"/>
<evidence type="ECO:0000313" key="4">
    <source>
        <dbReference type="EMBL" id="KAK0421924.1"/>
    </source>
</evidence>
<keyword evidence="3" id="KW-0732">Signal</keyword>
<name>A0AA39M649_9AGAR</name>
<evidence type="ECO:0000256" key="2">
    <source>
        <dbReference type="SAM" id="Phobius"/>
    </source>
</evidence>
<protein>
    <submittedName>
        <fullName evidence="4">Uncharacterized protein</fullName>
    </submittedName>
</protein>
<feature type="region of interest" description="Disordered" evidence="1">
    <location>
        <begin position="249"/>
        <end position="299"/>
    </location>
</feature>
<keyword evidence="2" id="KW-0812">Transmembrane</keyword>
<keyword evidence="5" id="KW-1185">Reference proteome</keyword>
<evidence type="ECO:0000256" key="1">
    <source>
        <dbReference type="SAM" id="MobiDB-lite"/>
    </source>
</evidence>
<dbReference type="Proteomes" id="UP001175226">
    <property type="component" value="Unassembled WGS sequence"/>
</dbReference>
<dbReference type="CDD" id="cd12087">
    <property type="entry name" value="TM_EGFR-like"/>
    <property type="match status" value="1"/>
</dbReference>
<accession>A0AA39M649</accession>
<feature type="compositionally biased region" description="Low complexity" evidence="1">
    <location>
        <begin position="111"/>
        <end position="127"/>
    </location>
</feature>
<feature type="transmembrane region" description="Helical" evidence="2">
    <location>
        <begin position="182"/>
        <end position="206"/>
    </location>
</feature>
<gene>
    <name evidence="4" type="ORF">EV421DRAFT_2026177</name>
</gene>
<feature type="signal peptide" evidence="3">
    <location>
        <begin position="1"/>
        <end position="17"/>
    </location>
</feature>
<sequence length="342" mass="37044">MLRFIVLSCLHFIVSHGFRFDNYPGPVTTGVPITLSWHRDVNDTGEIRFATIQGKSEEFVASTQTTQSDGTLDVDFPIPGLFSVRAFDPNSNIIATSQTFDVASGSSESSTVSSSSVTVPSASVNPSTASVTETRQLHSSSMESAQSTALASPTHFSTQSVQSPATAPPSSNSVHRNHKTPVIIGAVIGSLLFLLIIFGGGTFLFIRKRRHRHRNLKHRLSPNLKIIPELNSHSPPVTNKNDEAITPMLPGGVAPDLGDRSQETVEQNPEGNPTRDEGERRPRVGTPVHVDNSEPQVAPQQEAALDVVAEVVRLRTQVQQIIVEREAERFHGNALDPPPAYA</sequence>
<dbReference type="AlphaFoldDB" id="A0AA39M649"/>
<evidence type="ECO:0000256" key="3">
    <source>
        <dbReference type="SAM" id="SignalP"/>
    </source>
</evidence>
<reference evidence="4" key="1">
    <citation type="submission" date="2023-06" db="EMBL/GenBank/DDBJ databases">
        <authorList>
            <consortium name="Lawrence Berkeley National Laboratory"/>
            <person name="Ahrendt S."/>
            <person name="Sahu N."/>
            <person name="Indic B."/>
            <person name="Wong-Bajracharya J."/>
            <person name="Merenyi Z."/>
            <person name="Ke H.-M."/>
            <person name="Monk M."/>
            <person name="Kocsube S."/>
            <person name="Drula E."/>
            <person name="Lipzen A."/>
            <person name="Balint B."/>
            <person name="Henrissat B."/>
            <person name="Andreopoulos B."/>
            <person name="Martin F.M."/>
            <person name="Harder C.B."/>
            <person name="Rigling D."/>
            <person name="Ford K.L."/>
            <person name="Foster G.D."/>
            <person name="Pangilinan J."/>
            <person name="Papanicolaou A."/>
            <person name="Barry K."/>
            <person name="LaButti K."/>
            <person name="Viragh M."/>
            <person name="Koriabine M."/>
            <person name="Yan M."/>
            <person name="Riley R."/>
            <person name="Champramary S."/>
            <person name="Plett K.L."/>
            <person name="Tsai I.J."/>
            <person name="Slot J."/>
            <person name="Sipos G."/>
            <person name="Plett J."/>
            <person name="Nagy L.G."/>
            <person name="Grigoriev I.V."/>
        </authorList>
    </citation>
    <scope>NUCLEOTIDE SEQUENCE</scope>
    <source>
        <strain evidence="4">FPL87.14</strain>
    </source>
</reference>
<feature type="region of interest" description="Disordered" evidence="1">
    <location>
        <begin position="111"/>
        <end position="177"/>
    </location>
</feature>
<feature type="compositionally biased region" description="Basic and acidic residues" evidence="1">
    <location>
        <begin position="273"/>
        <end position="282"/>
    </location>
</feature>
<dbReference type="EMBL" id="JAUEPT010000264">
    <property type="protein sequence ID" value="KAK0421924.1"/>
    <property type="molecule type" value="Genomic_DNA"/>
</dbReference>
<keyword evidence="2" id="KW-0472">Membrane</keyword>
<feature type="chain" id="PRO_5041390433" evidence="3">
    <location>
        <begin position="18"/>
        <end position="342"/>
    </location>
</feature>
<evidence type="ECO:0000313" key="5">
    <source>
        <dbReference type="Proteomes" id="UP001175226"/>
    </source>
</evidence>
<keyword evidence="2" id="KW-1133">Transmembrane helix</keyword>
<organism evidence="4 5">
    <name type="scientific">Armillaria borealis</name>
    <dbReference type="NCBI Taxonomy" id="47425"/>
    <lineage>
        <taxon>Eukaryota</taxon>
        <taxon>Fungi</taxon>
        <taxon>Dikarya</taxon>
        <taxon>Basidiomycota</taxon>
        <taxon>Agaricomycotina</taxon>
        <taxon>Agaricomycetes</taxon>
        <taxon>Agaricomycetidae</taxon>
        <taxon>Agaricales</taxon>
        <taxon>Marasmiineae</taxon>
        <taxon>Physalacriaceae</taxon>
        <taxon>Armillaria</taxon>
    </lineage>
</organism>